<dbReference type="KEGG" id="phao:HF685_13235"/>
<protein>
    <submittedName>
        <fullName evidence="2">Uncharacterized protein</fullName>
    </submittedName>
</protein>
<accession>A0A6H2DQU0</accession>
<dbReference type="AlphaFoldDB" id="A0A6H2DQU0"/>
<name>A0A6H2DQU0_9SPHN</name>
<sequence length="109" mass="11209">MTLFQNPLRTASALATAMMVTTVLFTASAGQARGNPVVYTAELMAPVEAANHIIRGTVVKCAGTECRAGASSSSVKTVCAKLADEVGPLASFSYKGEPIDEAALAKCND</sequence>
<dbReference type="InterPro" id="IPR058067">
    <property type="entry name" value="CC_3452-like"/>
</dbReference>
<dbReference type="EMBL" id="CP051217">
    <property type="protein sequence ID" value="QJB70131.1"/>
    <property type="molecule type" value="Genomic_DNA"/>
</dbReference>
<reference evidence="2 3" key="1">
    <citation type="submission" date="2020-04" db="EMBL/GenBank/DDBJ databases">
        <title>Genome sequence for Sphingorhabdus sp. strain M1.</title>
        <authorList>
            <person name="Park S.-J."/>
        </authorList>
    </citation>
    <scope>NUCLEOTIDE SEQUENCE [LARGE SCALE GENOMIC DNA]</scope>
    <source>
        <strain evidence="2 3">JK6</strain>
    </source>
</reference>
<proteinExistence type="predicted"/>
<evidence type="ECO:0000256" key="1">
    <source>
        <dbReference type="SAM" id="SignalP"/>
    </source>
</evidence>
<feature type="signal peptide" evidence="1">
    <location>
        <begin position="1"/>
        <end position="29"/>
    </location>
</feature>
<organism evidence="2 3">
    <name type="scientific">Parasphingorhabdus halotolerans</name>
    <dbReference type="NCBI Taxonomy" id="2725558"/>
    <lineage>
        <taxon>Bacteria</taxon>
        <taxon>Pseudomonadati</taxon>
        <taxon>Pseudomonadota</taxon>
        <taxon>Alphaproteobacteria</taxon>
        <taxon>Sphingomonadales</taxon>
        <taxon>Sphingomonadaceae</taxon>
        <taxon>Parasphingorhabdus</taxon>
    </lineage>
</organism>
<dbReference type="Proteomes" id="UP000501600">
    <property type="component" value="Chromosome"/>
</dbReference>
<gene>
    <name evidence="2" type="ORF">HF685_13235</name>
</gene>
<evidence type="ECO:0000313" key="2">
    <source>
        <dbReference type="EMBL" id="QJB70131.1"/>
    </source>
</evidence>
<keyword evidence="1" id="KW-0732">Signal</keyword>
<evidence type="ECO:0000313" key="3">
    <source>
        <dbReference type="Proteomes" id="UP000501600"/>
    </source>
</evidence>
<dbReference type="Pfam" id="PF26624">
    <property type="entry name" value="DUF8200"/>
    <property type="match status" value="1"/>
</dbReference>
<dbReference type="NCBIfam" id="NF047636">
    <property type="entry name" value="CC_3452_fam"/>
    <property type="match status" value="1"/>
</dbReference>
<dbReference type="InterPro" id="IPR058513">
    <property type="entry name" value="DUF8200"/>
</dbReference>
<feature type="chain" id="PRO_5026322583" evidence="1">
    <location>
        <begin position="30"/>
        <end position="109"/>
    </location>
</feature>
<keyword evidence="3" id="KW-1185">Reference proteome</keyword>